<proteinExistence type="predicted"/>
<dbReference type="InterPro" id="IPR036237">
    <property type="entry name" value="Xyl_isomerase-like_sf"/>
</dbReference>
<comment type="caution">
    <text evidence="2">The sequence shown here is derived from an EMBL/GenBank/DDBJ whole genome shotgun (WGS) entry which is preliminary data.</text>
</comment>
<protein>
    <recommendedName>
        <fullName evidence="1">Xylose isomerase-like TIM barrel domain-containing protein</fullName>
    </recommendedName>
</protein>
<dbReference type="EMBL" id="LAZR01064935">
    <property type="protein sequence ID" value="KKK56550.1"/>
    <property type="molecule type" value="Genomic_DNA"/>
</dbReference>
<gene>
    <name evidence="2" type="ORF">LCGC14_3063400</name>
</gene>
<reference evidence="2" key="1">
    <citation type="journal article" date="2015" name="Nature">
        <title>Complex archaea that bridge the gap between prokaryotes and eukaryotes.</title>
        <authorList>
            <person name="Spang A."/>
            <person name="Saw J.H."/>
            <person name="Jorgensen S.L."/>
            <person name="Zaremba-Niedzwiedzka K."/>
            <person name="Martijn J."/>
            <person name="Lind A.E."/>
            <person name="van Eijk R."/>
            <person name="Schleper C."/>
            <person name="Guy L."/>
            <person name="Ettema T.J."/>
        </authorList>
    </citation>
    <scope>NUCLEOTIDE SEQUENCE</scope>
</reference>
<sequence>GLHRARGPKGYSRGMYSYDYLMDFHAGATTVFCEVIVGNNFPKSVGAPCFEDASLWMKLRGPVVGCSIAGHKGEPQAATLAKGESICLYQDSNGADTWQRCQGYNTERRPYWRFPPGKTASFRGYEVRLRRGPAADRIGGGDQAVGTTHVRTDRGGLIVHLPNFWQQFPKGVEVFADGRLRVALFPREYKVRHFLEDASAKGHEIVLHFYAKGADGGRPDARRMAEIWSAKTQPRPADVRHIAAAGYDGLEISAIKGMCEHLEVERWKEQKADLQKIMQDNRLEFLSMELGKIDDEERILRAFDAGAEIGVPVINVGPGGESGDTESRKARIEILARLAEKAESVGVTLCVK</sequence>
<organism evidence="2">
    <name type="scientific">marine sediment metagenome</name>
    <dbReference type="NCBI Taxonomy" id="412755"/>
    <lineage>
        <taxon>unclassified sequences</taxon>
        <taxon>metagenomes</taxon>
        <taxon>ecological metagenomes</taxon>
    </lineage>
</organism>
<evidence type="ECO:0000313" key="2">
    <source>
        <dbReference type="EMBL" id="KKK56550.1"/>
    </source>
</evidence>
<dbReference type="InterPro" id="IPR013022">
    <property type="entry name" value="Xyl_isomerase-like_TIM-brl"/>
</dbReference>
<feature type="non-terminal residue" evidence="2">
    <location>
        <position position="1"/>
    </location>
</feature>
<feature type="domain" description="Xylose isomerase-like TIM barrel" evidence="1">
    <location>
        <begin position="240"/>
        <end position="351"/>
    </location>
</feature>
<evidence type="ECO:0000259" key="1">
    <source>
        <dbReference type="Pfam" id="PF01261"/>
    </source>
</evidence>
<name>A0A0F8X6G7_9ZZZZ</name>
<dbReference type="Pfam" id="PF01261">
    <property type="entry name" value="AP_endonuc_2"/>
    <property type="match status" value="1"/>
</dbReference>
<feature type="non-terminal residue" evidence="2">
    <location>
        <position position="352"/>
    </location>
</feature>
<dbReference type="SUPFAM" id="SSF51658">
    <property type="entry name" value="Xylose isomerase-like"/>
    <property type="match status" value="1"/>
</dbReference>
<dbReference type="Gene3D" id="3.20.20.150">
    <property type="entry name" value="Divalent-metal-dependent TIM barrel enzymes"/>
    <property type="match status" value="1"/>
</dbReference>
<accession>A0A0F8X6G7</accession>
<dbReference type="AlphaFoldDB" id="A0A0F8X6G7"/>